<dbReference type="Pfam" id="PF00440">
    <property type="entry name" value="TetR_N"/>
    <property type="match status" value="1"/>
</dbReference>
<dbReference type="Gene3D" id="1.10.357.10">
    <property type="entry name" value="Tetracycline Repressor, domain 2"/>
    <property type="match status" value="1"/>
</dbReference>
<reference evidence="4 5" key="1">
    <citation type="submission" date="2019-08" db="EMBL/GenBank/DDBJ databases">
        <authorList>
            <person name="Wang G."/>
            <person name="Xu Z."/>
        </authorList>
    </citation>
    <scope>NUCLEOTIDE SEQUENCE [LARGE SCALE GENOMIC DNA]</scope>
    <source>
        <strain evidence="4 5">ZX</strain>
    </source>
</reference>
<feature type="domain" description="HTH tetR-type" evidence="3">
    <location>
        <begin position="16"/>
        <end position="76"/>
    </location>
</feature>
<dbReference type="InterPro" id="IPR001647">
    <property type="entry name" value="HTH_TetR"/>
</dbReference>
<keyword evidence="5" id="KW-1185">Reference proteome</keyword>
<evidence type="ECO:0000256" key="1">
    <source>
        <dbReference type="ARBA" id="ARBA00023125"/>
    </source>
</evidence>
<dbReference type="EMBL" id="VTOU01000001">
    <property type="protein sequence ID" value="TZG29449.1"/>
    <property type="molecule type" value="Genomic_DNA"/>
</dbReference>
<dbReference type="PROSITE" id="PS50977">
    <property type="entry name" value="HTH_TETR_2"/>
    <property type="match status" value="1"/>
</dbReference>
<dbReference type="SUPFAM" id="SSF46689">
    <property type="entry name" value="Homeodomain-like"/>
    <property type="match status" value="1"/>
</dbReference>
<organism evidence="4 5">
    <name type="scientific">Sphingomonas montanisoli</name>
    <dbReference type="NCBI Taxonomy" id="2606412"/>
    <lineage>
        <taxon>Bacteria</taxon>
        <taxon>Pseudomonadati</taxon>
        <taxon>Pseudomonadota</taxon>
        <taxon>Alphaproteobacteria</taxon>
        <taxon>Sphingomonadales</taxon>
        <taxon>Sphingomonadaceae</taxon>
        <taxon>Sphingomonas</taxon>
    </lineage>
</organism>
<dbReference type="GO" id="GO:0003700">
    <property type="term" value="F:DNA-binding transcription factor activity"/>
    <property type="evidence" value="ECO:0007669"/>
    <property type="project" value="TreeGrafter"/>
</dbReference>
<dbReference type="AlphaFoldDB" id="A0A5D9CCP6"/>
<evidence type="ECO:0000256" key="2">
    <source>
        <dbReference type="PROSITE-ProRule" id="PRU00335"/>
    </source>
</evidence>
<dbReference type="PRINTS" id="PR00455">
    <property type="entry name" value="HTHTETR"/>
</dbReference>
<dbReference type="InterPro" id="IPR009057">
    <property type="entry name" value="Homeodomain-like_sf"/>
</dbReference>
<dbReference type="InterPro" id="IPR050109">
    <property type="entry name" value="HTH-type_TetR-like_transc_reg"/>
</dbReference>
<keyword evidence="1 2" id="KW-0238">DNA-binding</keyword>
<gene>
    <name evidence="4" type="ORF">FYJ91_04820</name>
</gene>
<dbReference type="PANTHER" id="PTHR30055">
    <property type="entry name" value="HTH-TYPE TRANSCRIPTIONAL REGULATOR RUTR"/>
    <property type="match status" value="1"/>
</dbReference>
<protein>
    <submittedName>
        <fullName evidence="4">TetR/AcrR family transcriptional regulator</fullName>
    </submittedName>
</protein>
<name>A0A5D9CCP6_9SPHN</name>
<dbReference type="RefSeq" id="WP_149521107.1">
    <property type="nucleotide sequence ID" value="NZ_VTOU01000001.1"/>
</dbReference>
<evidence type="ECO:0000313" key="4">
    <source>
        <dbReference type="EMBL" id="TZG29449.1"/>
    </source>
</evidence>
<evidence type="ECO:0000259" key="3">
    <source>
        <dbReference type="PROSITE" id="PS50977"/>
    </source>
</evidence>
<comment type="caution">
    <text evidence="4">The sequence shown here is derived from an EMBL/GenBank/DDBJ whole genome shotgun (WGS) entry which is preliminary data.</text>
</comment>
<proteinExistence type="predicted"/>
<dbReference type="Proteomes" id="UP000322077">
    <property type="component" value="Unassembled WGS sequence"/>
</dbReference>
<dbReference type="GO" id="GO:0000976">
    <property type="term" value="F:transcription cis-regulatory region binding"/>
    <property type="evidence" value="ECO:0007669"/>
    <property type="project" value="TreeGrafter"/>
</dbReference>
<evidence type="ECO:0000313" key="5">
    <source>
        <dbReference type="Proteomes" id="UP000322077"/>
    </source>
</evidence>
<accession>A0A5D9CCP6</accession>
<sequence length="203" mass="22863">MPTADGRAKPQQGRSQQTYERLLDVAGELVAEQGFESISTNLICARAGFAPSALYRYFKDKYGVLEALGERLMVRQNEALEAWVARHQPGGLDHMRSHIGELLHDTAVATNSVPGAVWILRALHASPRMVSIRLESHRYVTDRLTEAYASYLPGVDREELWRRLRLSVEVGFAIDEMLQEEDRVSPEAVMRQTAQMLRASAIE</sequence>
<dbReference type="PANTHER" id="PTHR30055:SF226">
    <property type="entry name" value="HTH-TYPE TRANSCRIPTIONAL REGULATOR PKSA"/>
    <property type="match status" value="1"/>
</dbReference>
<feature type="DNA-binding region" description="H-T-H motif" evidence="2">
    <location>
        <begin position="39"/>
        <end position="58"/>
    </location>
</feature>